<gene>
    <name evidence="9" type="ORF">LXM24_06890</name>
</gene>
<keyword evidence="10" id="KW-1185">Reference proteome</keyword>
<feature type="domain" description="SusD-like N-terminal" evidence="8">
    <location>
        <begin position="48"/>
        <end position="226"/>
    </location>
</feature>
<comment type="subcellular location">
    <subcellularLocation>
        <location evidence="1">Cell outer membrane</location>
    </subcellularLocation>
</comment>
<sequence>MEPTSLFEMMKKIRLYICCALLSVLASSCQDALELTPQDYFGDSNFWQNESQVNNFMVGLHKQFRDNQFQFLRLGEMRGGNYSTVDRQATSLNELPVIEQRLEETSSGVSNWGGFYGPILQLNLFIQKVEAISFLPETRKIYLLGQAYAMRAYYYFHLLRTYGGVPLVLEADVLNGTTDAVQLRKARAAEADVLAAIKADVTKSISLFGAQTAVTDKSQWSPNAALMLKGEVFLWSAKVYGTTADLAEAKTALNAVTGSTLLPGFANVFAYGQKNNSEIIFAIRFRVGEAEMGNVAAYTYSTFNFNGLHYKDSTVSAGVGNFLVDPLVLAAPNSMQVIQRYAYTFELFQSYDVADSRRNATFYDFYKVNTDVKPYAVTIKNTALVKFLGTIDANKRYFSDDWPVYREADRLLMLAEIVNAEGGDPTAFIQPVRDRAYAPAKDPKPFKNAGKDANELAIFEERTKEFVHEGKRWYDLRRMKFGAEPLIFKSARHPYGLLDKATQAYRILWPVEAAIWTNDPLVAQTPGYQTARPN</sequence>
<dbReference type="Proteomes" id="UP001139700">
    <property type="component" value="Unassembled WGS sequence"/>
</dbReference>
<evidence type="ECO:0000256" key="6">
    <source>
        <dbReference type="SAM" id="SignalP"/>
    </source>
</evidence>
<dbReference type="CDD" id="cd08977">
    <property type="entry name" value="SusD"/>
    <property type="match status" value="1"/>
</dbReference>
<feature type="domain" description="RagB/SusD" evidence="7">
    <location>
        <begin position="393"/>
        <end position="528"/>
    </location>
</feature>
<dbReference type="SUPFAM" id="SSF48452">
    <property type="entry name" value="TPR-like"/>
    <property type="match status" value="1"/>
</dbReference>
<evidence type="ECO:0000256" key="1">
    <source>
        <dbReference type="ARBA" id="ARBA00004442"/>
    </source>
</evidence>
<feature type="signal peptide" evidence="6">
    <location>
        <begin position="1"/>
        <end position="32"/>
    </location>
</feature>
<accession>A0A9X1P7I2</accession>
<dbReference type="InterPro" id="IPR011990">
    <property type="entry name" value="TPR-like_helical_dom_sf"/>
</dbReference>
<comment type="similarity">
    <text evidence="2">Belongs to the SusD family.</text>
</comment>
<dbReference type="RefSeq" id="WP_234612245.1">
    <property type="nucleotide sequence ID" value="NZ_CP098806.1"/>
</dbReference>
<evidence type="ECO:0000313" key="10">
    <source>
        <dbReference type="Proteomes" id="UP001139700"/>
    </source>
</evidence>
<dbReference type="Gene3D" id="1.25.40.390">
    <property type="match status" value="1"/>
</dbReference>
<name>A0A9X1P7I2_9BACT</name>
<comment type="caution">
    <text evidence="9">The sequence shown here is derived from an EMBL/GenBank/DDBJ whole genome shotgun (WGS) entry which is preliminary data.</text>
</comment>
<evidence type="ECO:0000259" key="7">
    <source>
        <dbReference type="Pfam" id="PF07980"/>
    </source>
</evidence>
<proteinExistence type="inferred from homology"/>
<organism evidence="9 10">
    <name type="scientific">Dyadobacter fanqingshengii</name>
    <dbReference type="NCBI Taxonomy" id="2906443"/>
    <lineage>
        <taxon>Bacteria</taxon>
        <taxon>Pseudomonadati</taxon>
        <taxon>Bacteroidota</taxon>
        <taxon>Cytophagia</taxon>
        <taxon>Cytophagales</taxon>
        <taxon>Spirosomataceae</taxon>
        <taxon>Dyadobacter</taxon>
    </lineage>
</organism>
<feature type="chain" id="PRO_5040964339" evidence="6">
    <location>
        <begin position="33"/>
        <end position="534"/>
    </location>
</feature>
<reference evidence="9" key="1">
    <citation type="submission" date="2021-12" db="EMBL/GenBank/DDBJ databases">
        <title>Novel species in genus Dyadobacter.</title>
        <authorList>
            <person name="Ma C."/>
        </authorList>
    </citation>
    <scope>NUCLEOTIDE SEQUENCE</scope>
    <source>
        <strain evidence="9">CY399</strain>
    </source>
</reference>
<dbReference type="AlphaFoldDB" id="A0A9X1P7I2"/>
<evidence type="ECO:0000313" key="9">
    <source>
        <dbReference type="EMBL" id="MCF0039806.1"/>
    </source>
</evidence>
<evidence type="ECO:0000256" key="3">
    <source>
        <dbReference type="ARBA" id="ARBA00022729"/>
    </source>
</evidence>
<dbReference type="GO" id="GO:0009279">
    <property type="term" value="C:cell outer membrane"/>
    <property type="evidence" value="ECO:0007669"/>
    <property type="project" value="UniProtKB-SubCell"/>
</dbReference>
<keyword evidence="4" id="KW-0472">Membrane</keyword>
<evidence type="ECO:0000256" key="5">
    <source>
        <dbReference type="ARBA" id="ARBA00023237"/>
    </source>
</evidence>
<evidence type="ECO:0000256" key="4">
    <source>
        <dbReference type="ARBA" id="ARBA00023136"/>
    </source>
</evidence>
<dbReference type="Pfam" id="PF14322">
    <property type="entry name" value="SusD-like_3"/>
    <property type="match status" value="1"/>
</dbReference>
<evidence type="ECO:0000256" key="2">
    <source>
        <dbReference type="ARBA" id="ARBA00006275"/>
    </source>
</evidence>
<dbReference type="InterPro" id="IPR012944">
    <property type="entry name" value="SusD_RagB_dom"/>
</dbReference>
<protein>
    <submittedName>
        <fullName evidence="9">RagB/SusD family nutrient uptake outer membrane protein</fullName>
    </submittedName>
</protein>
<evidence type="ECO:0000259" key="8">
    <source>
        <dbReference type="Pfam" id="PF14322"/>
    </source>
</evidence>
<dbReference type="Pfam" id="PF07980">
    <property type="entry name" value="SusD_RagB"/>
    <property type="match status" value="1"/>
</dbReference>
<dbReference type="EMBL" id="JAJTTA010000002">
    <property type="protein sequence ID" value="MCF0039806.1"/>
    <property type="molecule type" value="Genomic_DNA"/>
</dbReference>
<keyword evidence="3 6" id="KW-0732">Signal</keyword>
<keyword evidence="5" id="KW-0998">Cell outer membrane</keyword>
<dbReference type="InterPro" id="IPR033985">
    <property type="entry name" value="SusD-like_N"/>
</dbReference>